<dbReference type="SMART" id="SM00028">
    <property type="entry name" value="TPR"/>
    <property type="match status" value="2"/>
</dbReference>
<reference evidence="1 2" key="2">
    <citation type="submission" date="2019-01" db="EMBL/GenBank/DDBJ databases">
        <title>Tautonia sociabilis, a novel thermotolerant planctomycete of Isosphaeraceae family, isolated from a 4000 m deep subterranean habitat.</title>
        <authorList>
            <person name="Kovaleva O.L."/>
            <person name="Elcheninov A.G."/>
            <person name="Van Heerden E."/>
            <person name="Toshchakov S.V."/>
            <person name="Novikov A."/>
            <person name="Bonch-Osmolovskaya E.A."/>
            <person name="Kublanov I.V."/>
        </authorList>
    </citation>
    <scope>NUCLEOTIDE SEQUENCE [LARGE SCALE GENOMIC DNA]</scope>
    <source>
        <strain evidence="1 2">GM2012</strain>
    </source>
</reference>
<comment type="caution">
    <text evidence="1">The sequence shown here is derived from an EMBL/GenBank/DDBJ whole genome shotgun (WGS) entry which is preliminary data.</text>
</comment>
<proteinExistence type="predicted"/>
<dbReference type="OrthoDB" id="6111975at2"/>
<dbReference type="SUPFAM" id="SSF48452">
    <property type="entry name" value="TPR-like"/>
    <property type="match status" value="1"/>
</dbReference>
<dbReference type="RefSeq" id="WP_126727938.1">
    <property type="nucleotide sequence ID" value="NZ_RYZH01000073.1"/>
</dbReference>
<dbReference type="Pfam" id="PF13432">
    <property type="entry name" value="TPR_16"/>
    <property type="match status" value="1"/>
</dbReference>
<organism evidence="1 2">
    <name type="scientific">Tautonia sociabilis</name>
    <dbReference type="NCBI Taxonomy" id="2080755"/>
    <lineage>
        <taxon>Bacteria</taxon>
        <taxon>Pseudomonadati</taxon>
        <taxon>Planctomycetota</taxon>
        <taxon>Planctomycetia</taxon>
        <taxon>Isosphaerales</taxon>
        <taxon>Isosphaeraceae</taxon>
        <taxon>Tautonia</taxon>
    </lineage>
</organism>
<dbReference type="InterPro" id="IPR019734">
    <property type="entry name" value="TPR_rpt"/>
</dbReference>
<dbReference type="EMBL" id="RYZH01000073">
    <property type="protein sequence ID" value="RUL82323.1"/>
    <property type="molecule type" value="Genomic_DNA"/>
</dbReference>
<keyword evidence="2" id="KW-1185">Reference proteome</keyword>
<accession>A0A432MCZ1</accession>
<protein>
    <submittedName>
        <fullName evidence="1">Tetratricopeptide repeat protein</fullName>
    </submittedName>
</protein>
<evidence type="ECO:0000313" key="2">
    <source>
        <dbReference type="Proteomes" id="UP000280296"/>
    </source>
</evidence>
<reference evidence="1 2" key="1">
    <citation type="submission" date="2018-12" db="EMBL/GenBank/DDBJ databases">
        <authorList>
            <person name="Toschakov S.V."/>
        </authorList>
    </citation>
    <scope>NUCLEOTIDE SEQUENCE [LARGE SCALE GENOMIC DNA]</scope>
    <source>
        <strain evidence="1 2">GM2012</strain>
    </source>
</reference>
<dbReference type="Proteomes" id="UP000280296">
    <property type="component" value="Unassembled WGS sequence"/>
</dbReference>
<evidence type="ECO:0000313" key="1">
    <source>
        <dbReference type="EMBL" id="RUL82323.1"/>
    </source>
</evidence>
<gene>
    <name evidence="1" type="ORF">TsocGM_23705</name>
</gene>
<dbReference type="InterPro" id="IPR011990">
    <property type="entry name" value="TPR-like_helical_dom_sf"/>
</dbReference>
<dbReference type="Gene3D" id="1.25.40.10">
    <property type="entry name" value="Tetratricopeptide repeat domain"/>
    <property type="match status" value="1"/>
</dbReference>
<sequence>MSLCAPLSAGLGAAAYHRRAEARQEAIGVLARFEEDLDQARVSLNSSGVDAGLRREGEAACLAALERYDALGEGSWTDSGPARLLTSSERRHLAEAMGEAFWMLARARWLDASDAPDRESVEATVREALRLNLLAEDCYDKGAVPASLWSQRAELVGWLGDDREARRWRKRAAETPPRTARDLYLLATDLAVAGRFADALAKLETATRANPQLYWAWFLRGICHDRLGQDAEALASYQACVALRPEVARASFN</sequence>
<name>A0A432MCZ1_9BACT</name>
<dbReference type="AlphaFoldDB" id="A0A432MCZ1"/>